<name>D1PDF9_9BACT</name>
<gene>
    <name evidence="1" type="ORF">PREVCOP_05249</name>
</gene>
<dbReference type="PaxDb" id="537011-PREVCOP_05249"/>
<dbReference type="HOGENOM" id="CLU_2357366_0_0_10"/>
<accession>D1PDF9</accession>
<evidence type="ECO:0000313" key="2">
    <source>
        <dbReference type="Proteomes" id="UP000004477"/>
    </source>
</evidence>
<evidence type="ECO:0000313" key="1">
    <source>
        <dbReference type="EMBL" id="EFB35115.1"/>
    </source>
</evidence>
<organism evidence="1 2">
    <name type="scientific">Segatella copri DSM 18205</name>
    <dbReference type="NCBI Taxonomy" id="537011"/>
    <lineage>
        <taxon>Bacteria</taxon>
        <taxon>Pseudomonadati</taxon>
        <taxon>Bacteroidota</taxon>
        <taxon>Bacteroidia</taxon>
        <taxon>Bacteroidales</taxon>
        <taxon>Prevotellaceae</taxon>
        <taxon>Segatella</taxon>
    </lineage>
</organism>
<dbReference type="EMBL" id="ACBX02000016">
    <property type="protein sequence ID" value="EFB35115.1"/>
    <property type="molecule type" value="Genomic_DNA"/>
</dbReference>
<protein>
    <submittedName>
        <fullName evidence="1">Uncharacterized protein</fullName>
    </submittedName>
</protein>
<dbReference type="STRING" id="537011.PREVCOP_05249"/>
<dbReference type="AlphaFoldDB" id="D1PDF9"/>
<reference evidence="1" key="1">
    <citation type="submission" date="2009-11" db="EMBL/GenBank/DDBJ databases">
        <authorList>
            <person name="Weinstock G."/>
            <person name="Sodergren E."/>
            <person name="Clifton S."/>
            <person name="Fulton L."/>
            <person name="Fulton B."/>
            <person name="Courtney L."/>
            <person name="Fronick C."/>
            <person name="Harrison M."/>
            <person name="Strong C."/>
            <person name="Farmer C."/>
            <person name="Delahaunty K."/>
            <person name="Markovic C."/>
            <person name="Hall O."/>
            <person name="Minx P."/>
            <person name="Tomlinson C."/>
            <person name="Mitreva M."/>
            <person name="Nelson J."/>
            <person name="Hou S."/>
            <person name="Wollam A."/>
            <person name="Pepin K.H."/>
            <person name="Johnson M."/>
            <person name="Bhonagiri V."/>
            <person name="Nash W.E."/>
            <person name="Warren W."/>
            <person name="Chinwalla A."/>
            <person name="Mardis E.R."/>
            <person name="Wilson R.K."/>
        </authorList>
    </citation>
    <scope>NUCLEOTIDE SEQUENCE [LARGE SCALE GENOMIC DNA]</scope>
    <source>
        <strain evidence="1">DSM 18205</strain>
    </source>
</reference>
<dbReference type="Proteomes" id="UP000004477">
    <property type="component" value="Unassembled WGS sequence"/>
</dbReference>
<comment type="caution">
    <text evidence="1">The sequence shown here is derived from an EMBL/GenBank/DDBJ whole genome shotgun (WGS) entry which is preliminary data.</text>
</comment>
<keyword evidence="2" id="KW-1185">Reference proteome</keyword>
<sequence>MAVNTKLRIYRLNHLLRGVKKGRSCISFWIFLYICSSLVKSSIKVAISECLDCRILSSSFNFSYVDAIFFCLMNGSYEPYIYAKLLIDRSLFAGFV</sequence>
<proteinExistence type="predicted"/>